<dbReference type="PANTHER" id="PTHR46847">
    <property type="entry name" value="D-ALLOSE-BINDING PERIPLASMIC PROTEIN-RELATED"/>
    <property type="match status" value="1"/>
</dbReference>
<name>A0A2W5SAG9_CERSP</name>
<dbReference type="GO" id="GO:0030246">
    <property type="term" value="F:carbohydrate binding"/>
    <property type="evidence" value="ECO:0007669"/>
    <property type="project" value="UniProtKB-ARBA"/>
</dbReference>
<dbReference type="Gene3D" id="3.40.50.2300">
    <property type="match status" value="2"/>
</dbReference>
<comment type="caution">
    <text evidence="6">The sequence shown here is derived from an EMBL/GenBank/DDBJ whole genome shotgun (WGS) entry which is preliminary data.</text>
</comment>
<keyword evidence="3 4" id="KW-0732">Signal</keyword>
<dbReference type="SUPFAM" id="SSF53822">
    <property type="entry name" value="Periplasmic binding protein-like I"/>
    <property type="match status" value="1"/>
</dbReference>
<evidence type="ECO:0000256" key="1">
    <source>
        <dbReference type="ARBA" id="ARBA00004196"/>
    </source>
</evidence>
<evidence type="ECO:0000313" key="6">
    <source>
        <dbReference type="EMBL" id="PZQ96145.1"/>
    </source>
</evidence>
<feature type="chain" id="PRO_5016114991" evidence="4">
    <location>
        <begin position="21"/>
        <end position="377"/>
    </location>
</feature>
<dbReference type="CDD" id="cd01536">
    <property type="entry name" value="PBP1_ABC_sugar_binding-like"/>
    <property type="match status" value="1"/>
</dbReference>
<dbReference type="InterPro" id="IPR025997">
    <property type="entry name" value="SBP_2_dom"/>
</dbReference>
<accession>A0A2W5SAG9</accession>
<evidence type="ECO:0000256" key="3">
    <source>
        <dbReference type="ARBA" id="ARBA00022729"/>
    </source>
</evidence>
<dbReference type="Proteomes" id="UP000248975">
    <property type="component" value="Unassembled WGS sequence"/>
</dbReference>
<dbReference type="Pfam" id="PF13407">
    <property type="entry name" value="Peripla_BP_4"/>
    <property type="match status" value="1"/>
</dbReference>
<evidence type="ECO:0000256" key="4">
    <source>
        <dbReference type="SAM" id="SignalP"/>
    </source>
</evidence>
<evidence type="ECO:0000259" key="5">
    <source>
        <dbReference type="Pfam" id="PF13407"/>
    </source>
</evidence>
<dbReference type="PANTHER" id="PTHR46847:SF1">
    <property type="entry name" value="D-ALLOSE-BINDING PERIPLASMIC PROTEIN-RELATED"/>
    <property type="match status" value="1"/>
</dbReference>
<organism evidence="6 7">
    <name type="scientific">Cereibacter sphaeroides</name>
    <name type="common">Rhodobacter sphaeroides</name>
    <dbReference type="NCBI Taxonomy" id="1063"/>
    <lineage>
        <taxon>Bacteria</taxon>
        <taxon>Pseudomonadati</taxon>
        <taxon>Pseudomonadota</taxon>
        <taxon>Alphaproteobacteria</taxon>
        <taxon>Rhodobacterales</taxon>
        <taxon>Paracoccaceae</taxon>
        <taxon>Cereibacter</taxon>
    </lineage>
</organism>
<sequence length="377" mass="39968">MKLGSKSALPLIGCALWATAAFGEGNHPQGISEPVIFAPYDAGAGVCSAPSGLERTLAFARDNGRDFMRGVDFGLSRAAKDRGLTYVSAIADNDASKMIEQVEAFKAAKVGALVASPVDAATLAPHLQELIWSGAYVGTVVPPPATSILNAPQYLTGKVLAEAAATYIRDKLDGKANVVLLTHDSLEFLAPRFEAMRDVLRTVPGATIVADISPATVNNQGGYDTMSTILLAEPEIDVVLGADTVVLGALAAMRDAGRATDRQFFGGIDGEADAVQELASSNSPYKTSVSLASPVFGYAMGQHAADWLDGKSIPQAIEVLPIALTAESLKSYQEDMANPGAVYADTAKRDRYLRMFGNICFDTRDRYVNFAWSPEQR</sequence>
<comment type="subcellular location">
    <subcellularLocation>
        <location evidence="1">Cell envelope</location>
    </subcellularLocation>
</comment>
<dbReference type="InterPro" id="IPR028082">
    <property type="entry name" value="Peripla_BP_I"/>
</dbReference>
<feature type="signal peptide" evidence="4">
    <location>
        <begin position="1"/>
        <end position="20"/>
    </location>
</feature>
<feature type="domain" description="Periplasmic binding protein" evidence="5">
    <location>
        <begin position="63"/>
        <end position="311"/>
    </location>
</feature>
<proteinExistence type="inferred from homology"/>
<comment type="similarity">
    <text evidence="2">Belongs to the bacterial solute-binding protein 2 family.</text>
</comment>
<evidence type="ECO:0000313" key="7">
    <source>
        <dbReference type="Proteomes" id="UP000248975"/>
    </source>
</evidence>
<reference evidence="6 7" key="1">
    <citation type="submission" date="2017-08" db="EMBL/GenBank/DDBJ databases">
        <title>Infants hospitalized years apart are colonized by the same room-sourced microbial strains.</title>
        <authorList>
            <person name="Brooks B."/>
            <person name="Olm M.R."/>
            <person name="Firek B.A."/>
            <person name="Baker R."/>
            <person name="Thomas B.C."/>
            <person name="Morowitz M.J."/>
            <person name="Banfield J.F."/>
        </authorList>
    </citation>
    <scope>NUCLEOTIDE SEQUENCE [LARGE SCALE GENOMIC DNA]</scope>
    <source>
        <strain evidence="6">S2_003_000_R2_11</strain>
    </source>
</reference>
<dbReference type="EMBL" id="QFQS01000004">
    <property type="protein sequence ID" value="PZQ96145.1"/>
    <property type="molecule type" value="Genomic_DNA"/>
</dbReference>
<protein>
    <submittedName>
        <fullName evidence="6">Ribose ABC transporter</fullName>
    </submittedName>
</protein>
<dbReference type="GO" id="GO:0030313">
    <property type="term" value="C:cell envelope"/>
    <property type="evidence" value="ECO:0007669"/>
    <property type="project" value="UniProtKB-SubCell"/>
</dbReference>
<evidence type="ECO:0000256" key="2">
    <source>
        <dbReference type="ARBA" id="ARBA00007639"/>
    </source>
</evidence>
<gene>
    <name evidence="6" type="ORF">DI533_17050</name>
</gene>
<dbReference type="AlphaFoldDB" id="A0A2W5SAG9"/>